<comment type="pathway">
    <text evidence="1">Porphyrin-containing compound metabolism; siroheme biosynthesis; sirohydrochlorin from precorrin-2: step 1/1.</text>
</comment>
<dbReference type="SUPFAM" id="SSF51735">
    <property type="entry name" value="NAD(P)-binding Rossmann-fold domains"/>
    <property type="match status" value="1"/>
</dbReference>
<dbReference type="PANTHER" id="PTHR35330">
    <property type="entry name" value="SIROHEME BIOSYNTHESIS PROTEIN MET8"/>
    <property type="match status" value="1"/>
</dbReference>
<evidence type="ECO:0000256" key="5">
    <source>
        <dbReference type="ARBA" id="ARBA00023244"/>
    </source>
</evidence>
<dbReference type="EC" id="1.3.1.76" evidence="2"/>
<dbReference type="InterPro" id="IPR036291">
    <property type="entry name" value="NAD(P)-bd_dom_sf"/>
</dbReference>
<proteinExistence type="predicted"/>
<dbReference type="InterPro" id="IPR028281">
    <property type="entry name" value="Sirohaem_synthase_central"/>
</dbReference>
<comment type="caution">
    <text evidence="8">The sequence shown here is derived from an EMBL/GenBank/DDBJ whole genome shotgun (WGS) entry which is preliminary data.</text>
</comment>
<dbReference type="Gene3D" id="3.30.160.110">
    <property type="entry name" value="Siroheme synthase, domain 2"/>
    <property type="match status" value="1"/>
</dbReference>
<dbReference type="InterPro" id="IPR006367">
    <property type="entry name" value="Sirohaem_synthase_N"/>
</dbReference>
<dbReference type="RefSeq" id="WP_380803276.1">
    <property type="nucleotide sequence ID" value="NZ_JBHUIV010000016.1"/>
</dbReference>
<reference evidence="9" key="1">
    <citation type="journal article" date="2019" name="Int. J. Syst. Evol. Microbiol.">
        <title>The Global Catalogue of Microorganisms (GCM) 10K type strain sequencing project: providing services to taxonomists for standard genome sequencing and annotation.</title>
        <authorList>
            <consortium name="The Broad Institute Genomics Platform"/>
            <consortium name="The Broad Institute Genome Sequencing Center for Infectious Disease"/>
            <person name="Wu L."/>
            <person name="Ma J."/>
        </authorList>
    </citation>
    <scope>NUCLEOTIDE SEQUENCE [LARGE SCALE GENOMIC DNA]</scope>
    <source>
        <strain evidence="9">KCTC 19812</strain>
    </source>
</reference>
<dbReference type="Gene3D" id="3.40.50.720">
    <property type="entry name" value="NAD(P)-binding Rossmann-like Domain"/>
    <property type="match status" value="1"/>
</dbReference>
<dbReference type="Pfam" id="PF14824">
    <property type="entry name" value="Sirohm_synth_M"/>
    <property type="match status" value="1"/>
</dbReference>
<sequence length="197" mass="22003">MNTLYPIFLKVHQLNVLLVGGGFVGTEKLSFLLKSSPEAHVTAISKEFNEEFLEIAKSAPHVTLIEDAYHEKYLGGKHIVIAATNSPEVNKQIHDEAKERFILVNVADTPELCDFYLGGIVTKGNLKIAISTNGKSPTTAKRLRQLLEEVLPEEIDDLLENLHAYRDTLKGDFEYKVKAMNEITGILVVKERQETGN</sequence>
<comment type="catalytic activity">
    <reaction evidence="6">
        <text>precorrin-2 + NAD(+) = sirohydrochlorin + NADH + 2 H(+)</text>
        <dbReference type="Rhea" id="RHEA:15613"/>
        <dbReference type="ChEBI" id="CHEBI:15378"/>
        <dbReference type="ChEBI" id="CHEBI:57540"/>
        <dbReference type="ChEBI" id="CHEBI:57945"/>
        <dbReference type="ChEBI" id="CHEBI:58351"/>
        <dbReference type="ChEBI" id="CHEBI:58827"/>
        <dbReference type="EC" id="1.3.1.76"/>
    </reaction>
</comment>
<dbReference type="Proteomes" id="UP001597414">
    <property type="component" value="Unassembled WGS sequence"/>
</dbReference>
<evidence type="ECO:0000313" key="8">
    <source>
        <dbReference type="EMBL" id="MFD2202427.1"/>
    </source>
</evidence>
<dbReference type="Pfam" id="PF13241">
    <property type="entry name" value="NAD_binding_7"/>
    <property type="match status" value="1"/>
</dbReference>
<keyword evidence="4" id="KW-0520">NAD</keyword>
<gene>
    <name evidence="8" type="ORF">ACFSKV_12705</name>
</gene>
<organism evidence="8 9">
    <name type="scientific">Shivajiella indica</name>
    <dbReference type="NCBI Taxonomy" id="872115"/>
    <lineage>
        <taxon>Bacteria</taxon>
        <taxon>Pseudomonadati</taxon>
        <taxon>Bacteroidota</taxon>
        <taxon>Cytophagia</taxon>
        <taxon>Cytophagales</taxon>
        <taxon>Cyclobacteriaceae</taxon>
        <taxon>Shivajiella</taxon>
    </lineage>
</organism>
<evidence type="ECO:0000256" key="1">
    <source>
        <dbReference type="ARBA" id="ARBA00005010"/>
    </source>
</evidence>
<keyword evidence="5" id="KW-0627">Porphyrin biosynthesis</keyword>
<dbReference type="SUPFAM" id="SSF75615">
    <property type="entry name" value="Siroheme synthase middle domains-like"/>
    <property type="match status" value="1"/>
</dbReference>
<evidence type="ECO:0000256" key="4">
    <source>
        <dbReference type="ARBA" id="ARBA00023027"/>
    </source>
</evidence>
<evidence type="ECO:0000256" key="2">
    <source>
        <dbReference type="ARBA" id="ARBA00012400"/>
    </source>
</evidence>
<dbReference type="InterPro" id="IPR028161">
    <property type="entry name" value="Met8-like"/>
</dbReference>
<evidence type="ECO:0000313" key="9">
    <source>
        <dbReference type="Proteomes" id="UP001597414"/>
    </source>
</evidence>
<protein>
    <recommendedName>
        <fullName evidence="2">precorrin-2 dehydrogenase</fullName>
        <ecNumber evidence="2">1.3.1.76</ecNumber>
    </recommendedName>
</protein>
<feature type="domain" description="Siroheme synthase central" evidence="7">
    <location>
        <begin position="124"/>
        <end position="148"/>
    </location>
</feature>
<keyword evidence="9" id="KW-1185">Reference proteome</keyword>
<dbReference type="EMBL" id="JBHUIV010000016">
    <property type="protein sequence ID" value="MFD2202427.1"/>
    <property type="molecule type" value="Genomic_DNA"/>
</dbReference>
<keyword evidence="3" id="KW-0560">Oxidoreductase</keyword>
<dbReference type="PANTHER" id="PTHR35330:SF1">
    <property type="entry name" value="SIROHEME BIOSYNTHESIS PROTEIN MET8"/>
    <property type="match status" value="1"/>
</dbReference>
<name>A0ABW5B8I0_9BACT</name>
<evidence type="ECO:0000259" key="7">
    <source>
        <dbReference type="Pfam" id="PF14824"/>
    </source>
</evidence>
<evidence type="ECO:0000256" key="6">
    <source>
        <dbReference type="ARBA" id="ARBA00047561"/>
    </source>
</evidence>
<accession>A0ABW5B8I0</accession>
<dbReference type="NCBIfam" id="TIGR01470">
    <property type="entry name" value="cysG_Nterm"/>
    <property type="match status" value="1"/>
</dbReference>
<evidence type="ECO:0000256" key="3">
    <source>
        <dbReference type="ARBA" id="ARBA00023002"/>
    </source>
</evidence>